<dbReference type="InterPro" id="IPR023267">
    <property type="entry name" value="RCMT"/>
</dbReference>
<feature type="region of interest" description="Disordered" evidence="10">
    <location>
        <begin position="556"/>
        <end position="656"/>
    </location>
</feature>
<dbReference type="PROSITE" id="PS01153">
    <property type="entry name" value="NOL1_NOP2_SUN"/>
    <property type="match status" value="1"/>
</dbReference>
<dbReference type="OrthoDB" id="427002at2759"/>
<evidence type="ECO:0000313" key="12">
    <source>
        <dbReference type="EMBL" id="CAB9517178.1"/>
    </source>
</evidence>
<reference evidence="12" key="1">
    <citation type="submission" date="2020-06" db="EMBL/GenBank/DDBJ databases">
        <authorList>
            <consortium name="Plant Systems Biology data submission"/>
        </authorList>
    </citation>
    <scope>NUCLEOTIDE SEQUENCE</scope>
    <source>
        <strain evidence="12">D6</strain>
    </source>
</reference>
<feature type="compositionally biased region" description="Basic and acidic residues" evidence="10">
    <location>
        <begin position="76"/>
        <end position="85"/>
    </location>
</feature>
<dbReference type="GO" id="GO:0005730">
    <property type="term" value="C:nucleolus"/>
    <property type="evidence" value="ECO:0007669"/>
    <property type="project" value="UniProtKB-SubCell"/>
</dbReference>
<dbReference type="GO" id="GO:0000470">
    <property type="term" value="P:maturation of LSU-rRNA"/>
    <property type="evidence" value="ECO:0007669"/>
    <property type="project" value="TreeGrafter"/>
</dbReference>
<gene>
    <name evidence="12" type="ORF">SEMRO_836_G209070.1</name>
</gene>
<feature type="compositionally biased region" description="Basic and acidic residues" evidence="10">
    <location>
        <begin position="93"/>
        <end position="104"/>
    </location>
</feature>
<feature type="compositionally biased region" description="Basic residues" evidence="10">
    <location>
        <begin position="40"/>
        <end position="51"/>
    </location>
</feature>
<feature type="compositionally biased region" description="Basic residues" evidence="10">
    <location>
        <begin position="583"/>
        <end position="599"/>
    </location>
</feature>
<dbReference type="GO" id="GO:0070475">
    <property type="term" value="P:rRNA base methylation"/>
    <property type="evidence" value="ECO:0007669"/>
    <property type="project" value="TreeGrafter"/>
</dbReference>
<keyword evidence="4 9" id="KW-0489">Methyltransferase</keyword>
<feature type="compositionally biased region" description="Acidic residues" evidence="10">
    <location>
        <begin position="602"/>
        <end position="613"/>
    </location>
</feature>
<dbReference type="Gene3D" id="3.40.50.150">
    <property type="entry name" value="Vaccinia Virus protein VP39"/>
    <property type="match status" value="1"/>
</dbReference>
<proteinExistence type="inferred from homology"/>
<dbReference type="InterPro" id="IPR011023">
    <property type="entry name" value="Nop2p"/>
</dbReference>
<protein>
    <submittedName>
        <fullName evidence="12">25S rRNA (Cytosine(2870)-C(5))-methyltransferase</fullName>
    </submittedName>
</protein>
<dbReference type="InterPro" id="IPR023273">
    <property type="entry name" value="RCMT_NOP2"/>
</dbReference>
<comment type="similarity">
    <text evidence="2 9">Belongs to the class I-like SAM-binding methyltransferase superfamily. RsmB/NOP family.</text>
</comment>
<feature type="compositionally biased region" description="Basic residues" evidence="10">
    <location>
        <begin position="1"/>
        <end position="12"/>
    </location>
</feature>
<dbReference type="PANTHER" id="PTHR22807">
    <property type="entry name" value="NOP2 YEAST -RELATED NOL1/NOP2/FMU SUN DOMAIN-CONTAINING"/>
    <property type="match status" value="1"/>
</dbReference>
<feature type="domain" description="SAM-dependent MTase RsmB/NOP-type" evidence="11">
    <location>
        <begin position="257"/>
        <end position="553"/>
    </location>
</feature>
<evidence type="ECO:0000256" key="6">
    <source>
        <dbReference type="ARBA" id="ARBA00022691"/>
    </source>
</evidence>
<dbReference type="Gene3D" id="3.30.70.1170">
    <property type="entry name" value="Sun protein, domain 3"/>
    <property type="match status" value="1"/>
</dbReference>
<dbReference type="PRINTS" id="PR02008">
    <property type="entry name" value="RCMTFAMILY"/>
</dbReference>
<evidence type="ECO:0000259" key="11">
    <source>
        <dbReference type="PROSITE" id="PS51686"/>
    </source>
</evidence>
<keyword evidence="7 9" id="KW-0694">RNA-binding</keyword>
<sequence length="656" mass="73932">MVAKNSKKRKSTPRKEVAPKKKVVARPDSDEEEVEQEKPKSKRPVAKKQAKKQKEVSSSSDDSGSDSQEESSVSGDEPKSIKADDSGSEEEDTSPKEFTDENAKWLKPKKKKEQLLSSDDDDEEDDKEQDDDDSDDELLEVERQAQQLDEELLAEQEEAAAELQRTIDHDTQVYQLPTADEWDTEATDRLVAPSELQSHITQILYVLSEFQERREHGKSRADYIDWLVRFAAELHGYIPELVRYFCTMFSPPEAMEFLQASDRPRPLVIRTNTLKARRKDLAASLMKRGVTLDPLARWSKVGLKIVESPVPIGATPEYLGGLYMLQSAASMCPILALDPQPKERILDVSAAPGGKTSYMAQLMRNTGVIVANDLKAERQKATVANLHRLGVHNAMTCCHDGRQLGKKYPQRFDRILLDAPCSGLGVISRDPSVKVQRTIEDIKNCAHLQKELILAAIDALKVYRPGCDKKSSSDSGTMVYSTCSVAVYENEEVVNYALQKRDIKIVETGLEFGKPGFVRYQQQRFHPSLALTRRFYPHVHNMDGFYVAKIIKLSDRKPEDTLEPEEENEEKAAVPTNNDKASSKKKKKKNKKVLGKKRKGGDEEDDDNKDTEEDQAKKKKKGAKFSVPPPKPQPKEKKKTNAKVTKPRRKRAATDA</sequence>
<dbReference type="GO" id="GO:0003723">
    <property type="term" value="F:RNA binding"/>
    <property type="evidence" value="ECO:0007669"/>
    <property type="project" value="UniProtKB-UniRule"/>
</dbReference>
<keyword evidence="8" id="KW-0539">Nucleus</keyword>
<name>A0A9N8HJ65_9STRA</name>
<evidence type="ECO:0000256" key="8">
    <source>
        <dbReference type="ARBA" id="ARBA00023242"/>
    </source>
</evidence>
<evidence type="ECO:0000256" key="1">
    <source>
        <dbReference type="ARBA" id="ARBA00004604"/>
    </source>
</evidence>
<dbReference type="PRINTS" id="PR02012">
    <property type="entry name" value="RCMTNOP2"/>
</dbReference>
<dbReference type="EMBL" id="CAICTM010000835">
    <property type="protein sequence ID" value="CAB9517178.1"/>
    <property type="molecule type" value="Genomic_DNA"/>
</dbReference>
<evidence type="ECO:0000256" key="9">
    <source>
        <dbReference type="PROSITE-ProRule" id="PRU01023"/>
    </source>
</evidence>
<keyword evidence="3" id="KW-0690">Ribosome biogenesis</keyword>
<dbReference type="InterPro" id="IPR018314">
    <property type="entry name" value="RsmB/NOL1/NOP2-like_CS"/>
</dbReference>
<comment type="subcellular location">
    <subcellularLocation>
        <location evidence="1">Nucleus</location>
        <location evidence="1">Nucleolus</location>
    </subcellularLocation>
</comment>
<dbReference type="GO" id="GO:0009383">
    <property type="term" value="F:rRNA (cytosine-C5-)-methyltransferase activity"/>
    <property type="evidence" value="ECO:0007669"/>
    <property type="project" value="TreeGrafter"/>
</dbReference>
<evidence type="ECO:0000256" key="7">
    <source>
        <dbReference type="ARBA" id="ARBA00022884"/>
    </source>
</evidence>
<dbReference type="PANTHER" id="PTHR22807:SF30">
    <property type="entry name" value="28S RRNA (CYTOSINE(4447)-C(5))-METHYLTRANSFERASE-RELATED"/>
    <property type="match status" value="1"/>
</dbReference>
<feature type="binding site" evidence="9">
    <location>
        <position position="418"/>
    </location>
    <ligand>
        <name>S-adenosyl-L-methionine</name>
        <dbReference type="ChEBI" id="CHEBI:59789"/>
    </ligand>
</feature>
<keyword evidence="6 9" id="KW-0949">S-adenosyl-L-methionine</keyword>
<feature type="active site" description="Nucleophile" evidence="9">
    <location>
        <position position="483"/>
    </location>
</feature>
<comment type="caution">
    <text evidence="12">The sequence shown here is derived from an EMBL/GenBank/DDBJ whole genome shotgun (WGS) entry which is preliminary data.</text>
</comment>
<organism evidence="12 13">
    <name type="scientific">Seminavis robusta</name>
    <dbReference type="NCBI Taxonomy" id="568900"/>
    <lineage>
        <taxon>Eukaryota</taxon>
        <taxon>Sar</taxon>
        <taxon>Stramenopiles</taxon>
        <taxon>Ochrophyta</taxon>
        <taxon>Bacillariophyta</taxon>
        <taxon>Bacillariophyceae</taxon>
        <taxon>Bacillariophycidae</taxon>
        <taxon>Naviculales</taxon>
        <taxon>Naviculaceae</taxon>
        <taxon>Seminavis</taxon>
    </lineage>
</organism>
<dbReference type="InterPro" id="IPR049560">
    <property type="entry name" value="MeTrfase_RsmB-F_NOP2_cat"/>
</dbReference>
<evidence type="ECO:0000256" key="5">
    <source>
        <dbReference type="ARBA" id="ARBA00022679"/>
    </source>
</evidence>
<accession>A0A9N8HJ65</accession>
<evidence type="ECO:0000256" key="4">
    <source>
        <dbReference type="ARBA" id="ARBA00022603"/>
    </source>
</evidence>
<dbReference type="InterPro" id="IPR029063">
    <property type="entry name" value="SAM-dependent_MTases_sf"/>
</dbReference>
<feature type="binding site" evidence="9">
    <location>
        <position position="373"/>
    </location>
    <ligand>
        <name>S-adenosyl-L-methionine</name>
        <dbReference type="ChEBI" id="CHEBI:59789"/>
    </ligand>
</feature>
<evidence type="ECO:0000313" key="13">
    <source>
        <dbReference type="Proteomes" id="UP001153069"/>
    </source>
</evidence>
<feature type="compositionally biased region" description="Acidic residues" evidence="10">
    <location>
        <begin position="118"/>
        <end position="136"/>
    </location>
</feature>
<feature type="compositionally biased region" description="Basic residues" evidence="10">
    <location>
        <begin position="636"/>
        <end position="656"/>
    </location>
</feature>
<dbReference type="NCBIfam" id="TIGR00446">
    <property type="entry name" value="nop2p"/>
    <property type="match status" value="1"/>
</dbReference>
<dbReference type="SUPFAM" id="SSF53335">
    <property type="entry name" value="S-adenosyl-L-methionine-dependent methyltransferases"/>
    <property type="match status" value="1"/>
</dbReference>
<dbReference type="Pfam" id="PF01189">
    <property type="entry name" value="Methyltr_RsmB-F"/>
    <property type="match status" value="1"/>
</dbReference>
<keyword evidence="13" id="KW-1185">Reference proteome</keyword>
<dbReference type="Proteomes" id="UP001153069">
    <property type="component" value="Unassembled WGS sequence"/>
</dbReference>
<dbReference type="AlphaFoldDB" id="A0A9N8HJ65"/>
<keyword evidence="5 9" id="KW-0808">Transferase</keyword>
<dbReference type="PROSITE" id="PS51686">
    <property type="entry name" value="SAM_MT_RSMB_NOP"/>
    <property type="match status" value="1"/>
</dbReference>
<feature type="region of interest" description="Disordered" evidence="10">
    <location>
        <begin position="1"/>
        <end position="136"/>
    </location>
</feature>
<feature type="binding site" evidence="9">
    <location>
        <position position="400"/>
    </location>
    <ligand>
        <name>S-adenosyl-L-methionine</name>
        <dbReference type="ChEBI" id="CHEBI:59789"/>
    </ligand>
</feature>
<dbReference type="InterPro" id="IPR001678">
    <property type="entry name" value="MeTrfase_RsmB-F_NOP2_dom"/>
</dbReference>
<evidence type="ECO:0000256" key="2">
    <source>
        <dbReference type="ARBA" id="ARBA00007494"/>
    </source>
</evidence>
<evidence type="ECO:0000256" key="3">
    <source>
        <dbReference type="ARBA" id="ARBA00022517"/>
    </source>
</evidence>
<feature type="binding site" evidence="9">
    <location>
        <begin position="349"/>
        <end position="355"/>
    </location>
    <ligand>
        <name>S-adenosyl-L-methionine</name>
        <dbReference type="ChEBI" id="CHEBI:59789"/>
    </ligand>
</feature>
<evidence type="ECO:0000256" key="10">
    <source>
        <dbReference type="SAM" id="MobiDB-lite"/>
    </source>
</evidence>